<dbReference type="EMBL" id="JAIWQS010000004">
    <property type="protein sequence ID" value="KAJ8768120.1"/>
    <property type="molecule type" value="Genomic_DNA"/>
</dbReference>
<proteinExistence type="predicted"/>
<sequence length="126" mass="15211">MASAIKFRYQRLKDEGMRDEYEGNERLIVRSRNWFKFRRVHSRRRFRLKVPSLKRFLKRKVRLVRVSCAAVLKRLKEGKGHIGDLFTGNYMFLQVNPTSFKCFDKYHHGRNHNLNGLPPRYYIHGV</sequence>
<organism evidence="1 2">
    <name type="scientific">Erythroxylum novogranatense</name>
    <dbReference type="NCBI Taxonomy" id="1862640"/>
    <lineage>
        <taxon>Eukaryota</taxon>
        <taxon>Viridiplantae</taxon>
        <taxon>Streptophyta</taxon>
        <taxon>Embryophyta</taxon>
        <taxon>Tracheophyta</taxon>
        <taxon>Spermatophyta</taxon>
        <taxon>Magnoliopsida</taxon>
        <taxon>eudicotyledons</taxon>
        <taxon>Gunneridae</taxon>
        <taxon>Pentapetalae</taxon>
        <taxon>rosids</taxon>
        <taxon>fabids</taxon>
        <taxon>Malpighiales</taxon>
        <taxon>Erythroxylaceae</taxon>
        <taxon>Erythroxylum</taxon>
    </lineage>
</organism>
<comment type="caution">
    <text evidence="1">The sequence shown here is derived from an EMBL/GenBank/DDBJ whole genome shotgun (WGS) entry which is preliminary data.</text>
</comment>
<dbReference type="PANTHER" id="PTHR36795:SF2">
    <property type="entry name" value="OS01G0938400 PROTEIN"/>
    <property type="match status" value="1"/>
</dbReference>
<gene>
    <name evidence="1" type="ORF">K2173_021060</name>
</gene>
<name>A0AAV8TQ47_9ROSI</name>
<evidence type="ECO:0000313" key="1">
    <source>
        <dbReference type="EMBL" id="KAJ8768120.1"/>
    </source>
</evidence>
<dbReference type="PANTHER" id="PTHR36795">
    <property type="entry name" value="OS01G0938400 PROTEIN"/>
    <property type="match status" value="1"/>
</dbReference>
<evidence type="ECO:0000313" key="2">
    <source>
        <dbReference type="Proteomes" id="UP001159364"/>
    </source>
</evidence>
<dbReference type="Proteomes" id="UP001159364">
    <property type="component" value="Linkage Group LG04"/>
</dbReference>
<accession>A0AAV8TQ47</accession>
<keyword evidence="2" id="KW-1185">Reference proteome</keyword>
<protein>
    <submittedName>
        <fullName evidence="1">Uncharacterized protein</fullName>
    </submittedName>
</protein>
<dbReference type="AlphaFoldDB" id="A0AAV8TQ47"/>
<reference evidence="1 2" key="1">
    <citation type="submission" date="2021-09" db="EMBL/GenBank/DDBJ databases">
        <title>Genomic insights and catalytic innovation underlie evolution of tropane alkaloids biosynthesis.</title>
        <authorList>
            <person name="Wang Y.-J."/>
            <person name="Tian T."/>
            <person name="Huang J.-P."/>
            <person name="Huang S.-X."/>
        </authorList>
    </citation>
    <scope>NUCLEOTIDE SEQUENCE [LARGE SCALE GENOMIC DNA]</scope>
    <source>
        <strain evidence="1">KIB-2018</strain>
        <tissue evidence="1">Leaf</tissue>
    </source>
</reference>